<gene>
    <name evidence="3" type="ORF">I6H58_01855</name>
</gene>
<dbReference type="InterPro" id="IPR047682">
    <property type="entry name" value="SepH-like"/>
</dbReference>
<feature type="compositionally biased region" description="Acidic residues" evidence="1">
    <location>
        <begin position="244"/>
        <end position="257"/>
    </location>
</feature>
<accession>A0A7T4MUL8</accession>
<feature type="compositionally biased region" description="Low complexity" evidence="1">
    <location>
        <begin position="333"/>
        <end position="348"/>
    </location>
</feature>
<dbReference type="AlphaFoldDB" id="A0A7T4MUL8"/>
<dbReference type="RefSeq" id="WP_198490605.1">
    <property type="nucleotide sequence ID" value="NZ_CP066078.1"/>
</dbReference>
<organism evidence="3 4">
    <name type="scientific">Rothia kristinae</name>
    <dbReference type="NCBI Taxonomy" id="37923"/>
    <lineage>
        <taxon>Bacteria</taxon>
        <taxon>Bacillati</taxon>
        <taxon>Actinomycetota</taxon>
        <taxon>Actinomycetes</taxon>
        <taxon>Micrococcales</taxon>
        <taxon>Micrococcaceae</taxon>
        <taxon>Rothia</taxon>
    </lineage>
</organism>
<reference evidence="3 4" key="1">
    <citation type="submission" date="2020-12" db="EMBL/GenBank/DDBJ databases">
        <title>FDA dAtabase for Regulatory Grade micrObial Sequences (FDA-ARGOS): Supporting development and validation of Infectious Disease Dx tests.</title>
        <authorList>
            <person name="Sproer C."/>
            <person name="Gronow S."/>
            <person name="Severitt S."/>
            <person name="Schroder I."/>
            <person name="Tallon L."/>
            <person name="Sadzewicz L."/>
            <person name="Zhao X."/>
            <person name="Boylan J."/>
            <person name="Ott S."/>
            <person name="Bowen H."/>
            <person name="Vavikolanu K."/>
            <person name="Mehta A."/>
            <person name="Aluvathingal J."/>
            <person name="Nadendla S."/>
            <person name="Lowell S."/>
            <person name="Myers T."/>
            <person name="Yan Y."/>
            <person name="Sichtig H."/>
        </authorList>
    </citation>
    <scope>NUCLEOTIDE SEQUENCE [LARGE SCALE GENOMIC DNA]</scope>
    <source>
        <strain evidence="3 4">FDAARGOS_1001</strain>
    </source>
</reference>
<dbReference type="Pfam" id="PF11268">
    <property type="entry name" value="DUF3071"/>
    <property type="match status" value="1"/>
</dbReference>
<feature type="compositionally biased region" description="Low complexity" evidence="1">
    <location>
        <begin position="224"/>
        <end position="243"/>
    </location>
</feature>
<feature type="region of interest" description="Disordered" evidence="1">
    <location>
        <begin position="207"/>
        <end position="363"/>
    </location>
</feature>
<evidence type="ECO:0000313" key="4">
    <source>
        <dbReference type="Proteomes" id="UP000595221"/>
    </source>
</evidence>
<evidence type="ECO:0000313" key="3">
    <source>
        <dbReference type="EMBL" id="QQC59754.1"/>
    </source>
</evidence>
<sequence length="363" mass="38725">MQQLRFVGVHDDGQHLILETPDGEQRFSAPLDSDLRNAVVKARRAHPARGLSGNGVFGPRDIQTRFRQGASVDEIVAESGWKPERVRRYEWPILAERSHIVAEAKAVAVTPLHAERTAVSTRPSLHEQIVAVREDWGFAEGEAQWNSWQREDGQWNVSVSVDYSPAALQQLPDGAEFPARFVYNPANQTVTAANAVAEFLLGREAGAQEGTEQPSPAAPPQDPASPEAGESAAAGQDAAPAEDAAPDSDVTDSDVPDAEATARGGLRTVPEPAQDAQDELLAELQRRRGQAPGADPSSDARVQALTERMGEDAPQESEPPAAEDSRAEGGPTGNRASGAGAQRGSGKRPSVPSWDDIVFGGRH</sequence>
<protein>
    <submittedName>
        <fullName evidence="3">DUF3071 domain-containing protein</fullName>
    </submittedName>
</protein>
<name>A0A7T4MUL8_9MICC</name>
<proteinExistence type="predicted"/>
<dbReference type="InterPro" id="IPR021421">
    <property type="entry name" value="DUF3071"/>
</dbReference>
<dbReference type="NCBIfam" id="NF040712">
    <property type="entry name" value="SepH"/>
    <property type="match status" value="1"/>
</dbReference>
<feature type="domain" description="DUF3071" evidence="2">
    <location>
        <begin position="1"/>
        <end position="161"/>
    </location>
</feature>
<evidence type="ECO:0000256" key="1">
    <source>
        <dbReference type="SAM" id="MobiDB-lite"/>
    </source>
</evidence>
<dbReference type="Proteomes" id="UP000595221">
    <property type="component" value="Chromosome"/>
</dbReference>
<dbReference type="EMBL" id="CP066078">
    <property type="protein sequence ID" value="QQC59754.1"/>
    <property type="molecule type" value="Genomic_DNA"/>
</dbReference>
<evidence type="ECO:0000259" key="2">
    <source>
        <dbReference type="Pfam" id="PF11268"/>
    </source>
</evidence>